<dbReference type="Gene3D" id="3.40.50.300">
    <property type="entry name" value="P-loop containing nucleotide triphosphate hydrolases"/>
    <property type="match status" value="1"/>
</dbReference>
<dbReference type="InterPro" id="IPR006073">
    <property type="entry name" value="GTP-bd"/>
</dbReference>
<evidence type="ECO:0000256" key="1">
    <source>
        <dbReference type="SAM" id="Coils"/>
    </source>
</evidence>
<evidence type="ECO:0000313" key="5">
    <source>
        <dbReference type="Proteomes" id="UP001187531"/>
    </source>
</evidence>
<name>A0AA88IC35_ARTSF</name>
<reference evidence="4" key="1">
    <citation type="submission" date="2023-07" db="EMBL/GenBank/DDBJ databases">
        <title>Chromosome-level genome assembly of Artemia franciscana.</title>
        <authorList>
            <person name="Jo E."/>
        </authorList>
    </citation>
    <scope>NUCLEOTIDE SEQUENCE</scope>
    <source>
        <tissue evidence="4">Whole body</tissue>
    </source>
</reference>
<organism evidence="4 5">
    <name type="scientific">Artemia franciscana</name>
    <name type="common">Brine shrimp</name>
    <name type="synonym">Artemia sanfranciscana</name>
    <dbReference type="NCBI Taxonomy" id="6661"/>
    <lineage>
        <taxon>Eukaryota</taxon>
        <taxon>Metazoa</taxon>
        <taxon>Ecdysozoa</taxon>
        <taxon>Arthropoda</taxon>
        <taxon>Crustacea</taxon>
        <taxon>Branchiopoda</taxon>
        <taxon>Anostraca</taxon>
        <taxon>Artemiidae</taxon>
        <taxon>Artemia</taxon>
    </lineage>
</organism>
<feature type="region of interest" description="Disordered" evidence="2">
    <location>
        <begin position="186"/>
        <end position="213"/>
    </location>
</feature>
<dbReference type="Proteomes" id="UP001187531">
    <property type="component" value="Unassembled WGS sequence"/>
</dbReference>
<protein>
    <recommendedName>
        <fullName evidence="3">G domain-containing protein</fullName>
    </recommendedName>
</protein>
<dbReference type="SUPFAM" id="SSF52540">
    <property type="entry name" value="P-loop containing nucleoside triphosphate hydrolases"/>
    <property type="match status" value="1"/>
</dbReference>
<dbReference type="PANTHER" id="PTHR46406">
    <property type="entry name" value="NITRIC OXIDE-ASSOCIATED PROTEIN 1"/>
    <property type="match status" value="1"/>
</dbReference>
<dbReference type="AlphaFoldDB" id="A0AA88IC35"/>
<dbReference type="GO" id="GO:0005525">
    <property type="term" value="F:GTP binding"/>
    <property type="evidence" value="ECO:0007669"/>
    <property type="project" value="InterPro"/>
</dbReference>
<accession>A0AA88IC35</accession>
<dbReference type="EMBL" id="JAVRJZ010000009">
    <property type="protein sequence ID" value="KAK2718457.1"/>
    <property type="molecule type" value="Genomic_DNA"/>
</dbReference>
<dbReference type="PANTHER" id="PTHR46406:SF1">
    <property type="entry name" value="NITRIC OXIDE-ASSOCIATED PROTEIN 1"/>
    <property type="match status" value="1"/>
</dbReference>
<keyword evidence="1" id="KW-0175">Coiled coil</keyword>
<dbReference type="InterPro" id="IPR052807">
    <property type="entry name" value="Mito_transl_resp_regulator"/>
</dbReference>
<gene>
    <name evidence="4" type="ORF">QYM36_005694</name>
</gene>
<evidence type="ECO:0000256" key="2">
    <source>
        <dbReference type="SAM" id="MobiDB-lite"/>
    </source>
</evidence>
<proteinExistence type="predicted"/>
<feature type="coiled-coil region" evidence="1">
    <location>
        <begin position="130"/>
        <end position="159"/>
    </location>
</feature>
<dbReference type="InterPro" id="IPR027417">
    <property type="entry name" value="P-loop_NTPase"/>
</dbReference>
<keyword evidence="5" id="KW-1185">Reference proteome</keyword>
<feature type="domain" description="G" evidence="3">
    <location>
        <begin position="86"/>
        <end position="137"/>
    </location>
</feature>
<feature type="compositionally biased region" description="Polar residues" evidence="2">
    <location>
        <begin position="194"/>
        <end position="203"/>
    </location>
</feature>
<dbReference type="Pfam" id="PF01926">
    <property type="entry name" value="MMR_HSR1"/>
    <property type="match status" value="1"/>
</dbReference>
<evidence type="ECO:0000259" key="3">
    <source>
        <dbReference type="Pfam" id="PF01926"/>
    </source>
</evidence>
<evidence type="ECO:0000313" key="4">
    <source>
        <dbReference type="EMBL" id="KAK2718457.1"/>
    </source>
</evidence>
<comment type="caution">
    <text evidence="4">The sequence shown here is derived from an EMBL/GenBank/DDBJ whole genome shotgun (WGS) entry which is preliminary data.</text>
</comment>
<sequence>MKGFCSENFGRSKRPVCLVGNKVDMVPLDGKGSLDRMKTALIESATVAGLNKVNLKHVVLVSSKTGFGIEELITKRWNSWKNKGDIYILGCTNVGKSSLFNALLQSDLCKSDAVDLIDRATTSIWPGTTLNLLKERTQRLIEERNKKNLETQLQKEQVKKTQNPVYASLMGKIGRTFLSKQELKKMKEGENDPFSVSSNTIPSTGDPRPIYDPNDPRENRPKFCLDSPGTVNNDQLLSLLTMKELELVVPREYIRPRSFLIRPRMTLLLADLGQIDFIDENNYIYECENTPLIAVPTGGQERKNIQFKEFEMKGMWWDESYADITLSSAGWIAVTLGARKEAKIRVGTPNAQGIYMRKPSLLPKAVNLRGKKIRASSAYRDHKVVFSH</sequence>